<dbReference type="OrthoDB" id="433070at2759"/>
<evidence type="ECO:0008006" key="5">
    <source>
        <dbReference type="Google" id="ProtNLM"/>
    </source>
</evidence>
<sequence length="117" mass="12744">MAGGSVLSTLLLLVAPRLFPALTDPDKKGHIDLHLVARVVPVGLAFVMSLVLSNTAYQYASIPFLQMIKQSNVIIVFMLSLLLGLEQFRTRMVVVLFGVMIATTLTIHGEMNFSLTG</sequence>
<evidence type="ECO:0000256" key="1">
    <source>
        <dbReference type="SAM" id="Phobius"/>
    </source>
</evidence>
<protein>
    <recommendedName>
        <fullName evidence="5">Sugar phosphate transporter domain-containing protein</fullName>
    </recommendedName>
</protein>
<keyword evidence="1" id="KW-1133">Transmembrane helix</keyword>
<keyword evidence="1" id="KW-0812">Transmembrane</keyword>
<accession>A0A812U568</accession>
<feature type="signal peptide" evidence="2">
    <location>
        <begin position="1"/>
        <end position="23"/>
    </location>
</feature>
<keyword evidence="2" id="KW-0732">Signal</keyword>
<dbReference type="AlphaFoldDB" id="A0A812U568"/>
<dbReference type="EMBL" id="CAJNJA010026214">
    <property type="protein sequence ID" value="CAE7556499.1"/>
    <property type="molecule type" value="Genomic_DNA"/>
</dbReference>
<evidence type="ECO:0000256" key="2">
    <source>
        <dbReference type="SAM" id="SignalP"/>
    </source>
</evidence>
<feature type="transmembrane region" description="Helical" evidence="1">
    <location>
        <begin position="91"/>
        <end position="109"/>
    </location>
</feature>
<organism evidence="3 4">
    <name type="scientific">Symbiodinium necroappetens</name>
    <dbReference type="NCBI Taxonomy" id="1628268"/>
    <lineage>
        <taxon>Eukaryota</taxon>
        <taxon>Sar</taxon>
        <taxon>Alveolata</taxon>
        <taxon>Dinophyceae</taxon>
        <taxon>Suessiales</taxon>
        <taxon>Symbiodiniaceae</taxon>
        <taxon>Symbiodinium</taxon>
    </lineage>
</organism>
<keyword evidence="1" id="KW-0472">Membrane</keyword>
<reference evidence="3" key="1">
    <citation type="submission" date="2021-02" db="EMBL/GenBank/DDBJ databases">
        <authorList>
            <person name="Dougan E. K."/>
            <person name="Rhodes N."/>
            <person name="Thang M."/>
            <person name="Chan C."/>
        </authorList>
    </citation>
    <scope>NUCLEOTIDE SEQUENCE</scope>
</reference>
<dbReference type="Proteomes" id="UP000601435">
    <property type="component" value="Unassembled WGS sequence"/>
</dbReference>
<evidence type="ECO:0000313" key="4">
    <source>
        <dbReference type="Proteomes" id="UP000601435"/>
    </source>
</evidence>
<feature type="transmembrane region" description="Helical" evidence="1">
    <location>
        <begin position="33"/>
        <end position="52"/>
    </location>
</feature>
<gene>
    <name evidence="3" type="ORF">SNEC2469_LOCUS16053</name>
</gene>
<feature type="chain" id="PRO_5032639011" description="Sugar phosphate transporter domain-containing protein" evidence="2">
    <location>
        <begin position="24"/>
        <end position="117"/>
    </location>
</feature>
<comment type="caution">
    <text evidence="3">The sequence shown here is derived from an EMBL/GenBank/DDBJ whole genome shotgun (WGS) entry which is preliminary data.</text>
</comment>
<feature type="non-terminal residue" evidence="3">
    <location>
        <position position="1"/>
    </location>
</feature>
<keyword evidence="4" id="KW-1185">Reference proteome</keyword>
<feature type="transmembrane region" description="Helical" evidence="1">
    <location>
        <begin position="64"/>
        <end position="85"/>
    </location>
</feature>
<proteinExistence type="predicted"/>
<name>A0A812U568_9DINO</name>
<evidence type="ECO:0000313" key="3">
    <source>
        <dbReference type="EMBL" id="CAE7556499.1"/>
    </source>
</evidence>